<keyword evidence="2 6" id="KW-0808">Transferase</keyword>
<comment type="function">
    <text evidence="6">Diadenylate cyclase that catalyzes the condensation of 2 ATP molecules into cyclic di-AMP (c-di-AMP). c-di-AMP is a second messenger for intracellular signal transduction involved in the control of important regulatory processes such as osmoregulation.</text>
</comment>
<dbReference type="InterPro" id="IPR036181">
    <property type="entry name" value="MIT_dom_sf"/>
</dbReference>
<evidence type="ECO:0000256" key="2">
    <source>
        <dbReference type="ARBA" id="ARBA00022679"/>
    </source>
</evidence>
<dbReference type="InterPro" id="IPR036888">
    <property type="entry name" value="DNA_integrity_DisA_N_sf"/>
</dbReference>
<dbReference type="GO" id="GO:0004016">
    <property type="term" value="F:adenylate cyclase activity"/>
    <property type="evidence" value="ECO:0007669"/>
    <property type="project" value="UniProtKB-UniRule"/>
</dbReference>
<dbReference type="SUPFAM" id="SSF143597">
    <property type="entry name" value="YojJ-like"/>
    <property type="match status" value="1"/>
</dbReference>
<dbReference type="InterPro" id="IPR014499">
    <property type="entry name" value="DAC_DacZ"/>
</dbReference>
<dbReference type="PROSITE" id="PS51794">
    <property type="entry name" value="DAC"/>
    <property type="match status" value="1"/>
</dbReference>
<dbReference type="InterPro" id="IPR003390">
    <property type="entry name" value="DNA_integrity_scan_DisA_N"/>
</dbReference>
<dbReference type="EMBL" id="FZMP01000070">
    <property type="protein sequence ID" value="SNQ60106.1"/>
    <property type="molecule type" value="Genomic_DNA"/>
</dbReference>
<gene>
    <name evidence="6" type="primary">dacZ</name>
    <name evidence="8" type="ORF">MNV_1610010</name>
</gene>
<feature type="domain" description="DAC" evidence="7">
    <location>
        <begin position="98"/>
        <end position="255"/>
    </location>
</feature>
<dbReference type="HAMAP" id="MF_00840">
    <property type="entry name" value="DacZ"/>
    <property type="match status" value="1"/>
</dbReference>
<name>A0A284VLE1_9EURY</name>
<evidence type="ECO:0000259" key="7">
    <source>
        <dbReference type="PROSITE" id="PS51794"/>
    </source>
</evidence>
<comment type="catalytic activity">
    <reaction evidence="1 6">
        <text>2 ATP = 3',3'-c-di-AMP + 2 diphosphate</text>
        <dbReference type="Rhea" id="RHEA:35655"/>
        <dbReference type="ChEBI" id="CHEBI:30616"/>
        <dbReference type="ChEBI" id="CHEBI:33019"/>
        <dbReference type="ChEBI" id="CHEBI:71500"/>
        <dbReference type="EC" id="2.7.7.85"/>
    </reaction>
</comment>
<proteinExistence type="inferred from homology"/>
<dbReference type="Pfam" id="PF02457">
    <property type="entry name" value="DAC"/>
    <property type="match status" value="1"/>
</dbReference>
<evidence type="ECO:0000313" key="8">
    <source>
        <dbReference type="EMBL" id="SNQ60106.1"/>
    </source>
</evidence>
<dbReference type="PANTHER" id="PTHR34185:SF1">
    <property type="entry name" value="DIADENYLATE CYCLASE"/>
    <property type="match status" value="1"/>
</dbReference>
<dbReference type="InterPro" id="IPR050338">
    <property type="entry name" value="DisA"/>
</dbReference>
<keyword evidence="9" id="KW-1185">Reference proteome</keyword>
<evidence type="ECO:0000256" key="6">
    <source>
        <dbReference type="HAMAP-Rule" id="MF_00840"/>
    </source>
</evidence>
<evidence type="ECO:0000256" key="5">
    <source>
        <dbReference type="ARBA" id="ARBA00022840"/>
    </source>
</evidence>
<dbReference type="GO" id="GO:0030145">
    <property type="term" value="F:manganese ion binding"/>
    <property type="evidence" value="ECO:0007669"/>
    <property type="project" value="UniProtKB-UniRule"/>
</dbReference>
<evidence type="ECO:0000256" key="4">
    <source>
        <dbReference type="ARBA" id="ARBA00022741"/>
    </source>
</evidence>
<keyword evidence="5 6" id="KW-0067">ATP-binding</keyword>
<dbReference type="EC" id="2.7.7.85" evidence="6"/>
<dbReference type="PANTHER" id="PTHR34185">
    <property type="entry name" value="DIADENYLATE CYCLASE"/>
    <property type="match status" value="1"/>
</dbReference>
<dbReference type="SUPFAM" id="SSF116846">
    <property type="entry name" value="MIT domain"/>
    <property type="match status" value="1"/>
</dbReference>
<dbReference type="AlphaFoldDB" id="A0A284VLE1"/>
<dbReference type="GO" id="GO:0106408">
    <property type="term" value="F:diadenylate cyclase activity"/>
    <property type="evidence" value="ECO:0007669"/>
    <property type="project" value="UniProtKB-EC"/>
</dbReference>
<keyword evidence="4 6" id="KW-0547">Nucleotide-binding</keyword>
<sequence>MWRNVLFDEGRNIAKRAERAQEAGDHGLARELYLRAITKFREASEISQDFKEIGVLRSLVSYYTDRVGALENETGYDNVRGSRLALKPPEKVTPASDEKELLRGSGVSEQVFKTVLSIAIEISREGREGHAIGTAFLIGDAANVMAKSRQLVLNPFEGHSRGNRMITDSETRDDIKEFAQLDGVFVIAADGAVEAAGRYITIDTGIIKLQRGLGTRHSSVAAITSATHALGIVVSQSGGIIRIFKDGMIVFTLKP</sequence>
<protein>
    <recommendedName>
        <fullName evidence="6">Diadenylate cyclase</fullName>
        <shortName evidence="6">DAC</shortName>
        <ecNumber evidence="6">2.7.7.85</ecNumber>
    </recommendedName>
    <alternativeName>
        <fullName evidence="6">Cyclic-di-AMP synthase</fullName>
        <shortName evidence="6">c-di-AMP synthase</shortName>
    </alternativeName>
</protein>
<keyword evidence="3 6" id="KW-0548">Nucleotidyltransferase</keyword>
<dbReference type="GO" id="GO:0005524">
    <property type="term" value="F:ATP binding"/>
    <property type="evidence" value="ECO:0007669"/>
    <property type="project" value="UniProtKB-UniRule"/>
</dbReference>
<comment type="similarity">
    <text evidence="6">Belongs to the adenylate cyclase family. DacZ subfamily.</text>
</comment>
<dbReference type="RefSeq" id="WP_096204363.1">
    <property type="nucleotide sequence ID" value="NZ_FZMP01000070.1"/>
</dbReference>
<comment type="cofactor">
    <cofactor evidence="6">
        <name>Mn(2+)</name>
        <dbReference type="ChEBI" id="CHEBI:29035"/>
    </cofactor>
</comment>
<dbReference type="Proteomes" id="UP000218615">
    <property type="component" value="Unassembled WGS sequence"/>
</dbReference>
<dbReference type="OrthoDB" id="85944at2157"/>
<keyword evidence="6" id="KW-0464">Manganese</keyword>
<accession>A0A284VLE1</accession>
<evidence type="ECO:0000313" key="9">
    <source>
        <dbReference type="Proteomes" id="UP000218615"/>
    </source>
</evidence>
<evidence type="ECO:0000256" key="3">
    <source>
        <dbReference type="ARBA" id="ARBA00022695"/>
    </source>
</evidence>
<dbReference type="Gene3D" id="3.40.1700.10">
    <property type="entry name" value="DNA integrity scanning protein, DisA, N-terminal domain"/>
    <property type="match status" value="1"/>
</dbReference>
<organism evidence="8 9">
    <name type="scientific">Candidatus Methanoperedens nitratireducens</name>
    <dbReference type="NCBI Taxonomy" id="1392998"/>
    <lineage>
        <taxon>Archaea</taxon>
        <taxon>Methanobacteriati</taxon>
        <taxon>Methanobacteriota</taxon>
        <taxon>Stenosarchaea group</taxon>
        <taxon>Methanomicrobia</taxon>
        <taxon>Methanosarcinales</taxon>
        <taxon>ANME-2 cluster</taxon>
        <taxon>Candidatus Methanoperedentaceae</taxon>
        <taxon>Candidatus Methanoperedens</taxon>
    </lineage>
</organism>
<evidence type="ECO:0000256" key="1">
    <source>
        <dbReference type="ARBA" id="ARBA00000877"/>
    </source>
</evidence>
<reference evidence="9" key="1">
    <citation type="submission" date="2017-06" db="EMBL/GenBank/DDBJ databases">
        <authorList>
            <person name="Cremers G."/>
        </authorList>
    </citation>
    <scope>NUCLEOTIDE SEQUENCE [LARGE SCALE GENOMIC DNA]</scope>
</reference>